<dbReference type="EMBL" id="UINC01080668">
    <property type="protein sequence ID" value="SVC23812.1"/>
    <property type="molecule type" value="Genomic_DNA"/>
</dbReference>
<dbReference type="AlphaFoldDB" id="A0A382KKC9"/>
<proteinExistence type="predicted"/>
<feature type="non-terminal residue" evidence="1">
    <location>
        <position position="222"/>
    </location>
</feature>
<accession>A0A382KKC9</accession>
<gene>
    <name evidence="1" type="ORF">METZ01_LOCUS276666</name>
</gene>
<name>A0A382KKC9_9ZZZZ</name>
<evidence type="ECO:0000313" key="1">
    <source>
        <dbReference type="EMBL" id="SVC23812.1"/>
    </source>
</evidence>
<organism evidence="1">
    <name type="scientific">marine metagenome</name>
    <dbReference type="NCBI Taxonomy" id="408172"/>
    <lineage>
        <taxon>unclassified sequences</taxon>
        <taxon>metagenomes</taxon>
        <taxon>ecological metagenomes</taxon>
    </lineage>
</organism>
<sequence length="222" mass="24771">MQVWIILRCLFPPVFFKIKILTIIAMVSVTMTSYKILGGTLADDARPFTRGELYAYMSEKTQVWSEGRVFHSEAGTLLLLWKGKYGKGTWTTDDNGALCWHVWSWDEVLCQAFYHNDDVVSIVFNGETLLAPELQEGNTLVNSVAGLESPAKFVLGLSEDFVNKLLTKEQTTDLLSGQTVIWGPGQGLFYSPDLTLIKIWNGVRGTGTWSVSDEGAVCWHVP</sequence>
<dbReference type="InterPro" id="IPR009337">
    <property type="entry name" value="DUF995"/>
</dbReference>
<evidence type="ECO:0008006" key="2">
    <source>
        <dbReference type="Google" id="ProtNLM"/>
    </source>
</evidence>
<dbReference type="Pfam" id="PF06191">
    <property type="entry name" value="DUF995"/>
    <property type="match status" value="1"/>
</dbReference>
<protein>
    <recommendedName>
        <fullName evidence="2">DUF995 domain-containing protein</fullName>
    </recommendedName>
</protein>
<reference evidence="1" key="1">
    <citation type="submission" date="2018-05" db="EMBL/GenBank/DDBJ databases">
        <authorList>
            <person name="Lanie J.A."/>
            <person name="Ng W.-L."/>
            <person name="Kazmierczak K.M."/>
            <person name="Andrzejewski T.M."/>
            <person name="Davidsen T.M."/>
            <person name="Wayne K.J."/>
            <person name="Tettelin H."/>
            <person name="Glass J.I."/>
            <person name="Rusch D."/>
            <person name="Podicherti R."/>
            <person name="Tsui H.-C.T."/>
            <person name="Winkler M.E."/>
        </authorList>
    </citation>
    <scope>NUCLEOTIDE SEQUENCE</scope>
</reference>